<feature type="chain" id="PRO_5035246861" description="Ribosome-binding factor A" evidence="2">
    <location>
        <begin position="28"/>
        <end position="229"/>
    </location>
</feature>
<proteinExistence type="predicted"/>
<protein>
    <recommendedName>
        <fullName evidence="5">Ribosome-binding factor A</fullName>
    </recommendedName>
</protein>
<comment type="caution">
    <text evidence="3">The sequence shown here is derived from an EMBL/GenBank/DDBJ whole genome shotgun (WGS) entry which is preliminary data.</text>
</comment>
<dbReference type="SUPFAM" id="SSF89919">
    <property type="entry name" value="Ribosome-binding factor A, RbfA"/>
    <property type="match status" value="1"/>
</dbReference>
<dbReference type="InterPro" id="IPR000238">
    <property type="entry name" value="RbfA"/>
</dbReference>
<evidence type="ECO:0000256" key="1">
    <source>
        <dbReference type="SAM" id="MobiDB-lite"/>
    </source>
</evidence>
<dbReference type="Gene3D" id="3.30.300.20">
    <property type="match status" value="1"/>
</dbReference>
<feature type="region of interest" description="Disordered" evidence="1">
    <location>
        <begin position="181"/>
        <end position="229"/>
    </location>
</feature>
<keyword evidence="2" id="KW-0732">Signal</keyword>
<reference evidence="3" key="1">
    <citation type="submission" date="2021-05" db="EMBL/GenBank/DDBJ databases">
        <title>The genome of the haptophyte Pavlova lutheri (Diacronema luteri, Pavlovales) - a model for lipid biosynthesis in eukaryotic algae.</title>
        <authorList>
            <person name="Hulatt C.J."/>
            <person name="Posewitz M.C."/>
        </authorList>
    </citation>
    <scope>NUCLEOTIDE SEQUENCE</scope>
    <source>
        <strain evidence="3">NIVA-4/92</strain>
    </source>
</reference>
<organism evidence="3 4">
    <name type="scientific">Diacronema lutheri</name>
    <name type="common">Unicellular marine alga</name>
    <name type="synonym">Monochrysis lutheri</name>
    <dbReference type="NCBI Taxonomy" id="2081491"/>
    <lineage>
        <taxon>Eukaryota</taxon>
        <taxon>Haptista</taxon>
        <taxon>Haptophyta</taxon>
        <taxon>Pavlovophyceae</taxon>
        <taxon>Pavlovales</taxon>
        <taxon>Pavlovaceae</taxon>
        <taxon>Diacronema</taxon>
    </lineage>
</organism>
<dbReference type="GO" id="GO:0006364">
    <property type="term" value="P:rRNA processing"/>
    <property type="evidence" value="ECO:0007669"/>
    <property type="project" value="InterPro"/>
</dbReference>
<dbReference type="AlphaFoldDB" id="A0A8J5XGH5"/>
<evidence type="ECO:0000313" key="4">
    <source>
        <dbReference type="Proteomes" id="UP000751190"/>
    </source>
</evidence>
<evidence type="ECO:0000256" key="2">
    <source>
        <dbReference type="SAM" id="SignalP"/>
    </source>
</evidence>
<evidence type="ECO:0000313" key="3">
    <source>
        <dbReference type="EMBL" id="KAG8466698.1"/>
    </source>
</evidence>
<dbReference type="OrthoDB" id="42420at2759"/>
<dbReference type="GO" id="GO:0005829">
    <property type="term" value="C:cytosol"/>
    <property type="evidence" value="ECO:0007669"/>
    <property type="project" value="TreeGrafter"/>
</dbReference>
<dbReference type="InterPro" id="IPR023799">
    <property type="entry name" value="RbfA_dom_sf"/>
</dbReference>
<dbReference type="PANTHER" id="PTHR33515">
    <property type="entry name" value="RIBOSOME-BINDING FACTOR A, CHLOROPLASTIC-RELATED"/>
    <property type="match status" value="1"/>
</dbReference>
<feature type="compositionally biased region" description="Acidic residues" evidence="1">
    <location>
        <begin position="197"/>
        <end position="221"/>
    </location>
</feature>
<dbReference type="PANTHER" id="PTHR33515:SF1">
    <property type="entry name" value="RIBOSOME-BINDING FACTOR A, CHLOROPLASTIC-RELATED"/>
    <property type="match status" value="1"/>
</dbReference>
<keyword evidence="4" id="KW-1185">Reference proteome</keyword>
<name>A0A8J5XGH5_DIALT</name>
<evidence type="ECO:0008006" key="5">
    <source>
        <dbReference type="Google" id="ProtNLM"/>
    </source>
</evidence>
<dbReference type="EMBL" id="JAGTXO010000007">
    <property type="protein sequence ID" value="KAG8466698.1"/>
    <property type="molecule type" value="Genomic_DNA"/>
</dbReference>
<dbReference type="Pfam" id="PF02033">
    <property type="entry name" value="RBFA"/>
    <property type="match status" value="1"/>
</dbReference>
<feature type="signal peptide" evidence="2">
    <location>
        <begin position="1"/>
        <end position="27"/>
    </location>
</feature>
<dbReference type="GO" id="GO:0043024">
    <property type="term" value="F:ribosomal small subunit binding"/>
    <property type="evidence" value="ECO:0007669"/>
    <property type="project" value="TreeGrafter"/>
</dbReference>
<dbReference type="OMA" id="CAMGAPR"/>
<dbReference type="Proteomes" id="UP000751190">
    <property type="component" value="Unassembled WGS sequence"/>
</dbReference>
<dbReference type="InterPro" id="IPR015946">
    <property type="entry name" value="KH_dom-like_a/b"/>
</dbReference>
<gene>
    <name evidence="3" type="ORF">KFE25_008077</name>
</gene>
<accession>A0A8J5XGH5</accession>
<sequence length="229" mass="24677">MAARRAARAVALCCLLAAAARPRGVDARVGVARARAALRIARAACAMGAPRARAPRSNDGRRGSRVGQVVRAELASLISAGDIHQQRNPIKAQIRQMISIVDVTVTDDMRTAKVRVSTLGEKLDGLRAIRWLQDNRKSLRYELAQRLTHMRRVPELTFTDIDISSPVRVMALIDRLAAEARTTGGADEDGAGAADGGAEEGGEEDDELDFGLDDDDDDELVVDWAGKDP</sequence>